<feature type="region of interest" description="Disordered" evidence="11">
    <location>
        <begin position="152"/>
        <end position="172"/>
    </location>
</feature>
<evidence type="ECO:0000256" key="7">
    <source>
        <dbReference type="ARBA" id="ARBA00023284"/>
    </source>
</evidence>
<dbReference type="Proteomes" id="UP000604341">
    <property type="component" value="Unassembled WGS sequence"/>
</dbReference>
<reference evidence="14" key="1">
    <citation type="journal article" date="2019" name="Int. J. Syst. Evol. Microbiol.">
        <title>The Global Catalogue of Microorganisms (GCM) 10K type strain sequencing project: providing services to taxonomists for standard genome sequencing and annotation.</title>
        <authorList>
            <consortium name="The Broad Institute Genomics Platform"/>
            <consortium name="The Broad Institute Genome Sequencing Center for Infectious Disease"/>
            <person name="Wu L."/>
            <person name="Ma J."/>
        </authorList>
    </citation>
    <scope>NUCLEOTIDE SEQUENCE [LARGE SCALE GENOMIC DNA]</scope>
    <source>
        <strain evidence="14">JCM 19173</strain>
    </source>
</reference>
<evidence type="ECO:0000256" key="2">
    <source>
        <dbReference type="ARBA" id="ARBA00013017"/>
    </source>
</evidence>
<evidence type="ECO:0000256" key="5">
    <source>
        <dbReference type="ARBA" id="ARBA00023002"/>
    </source>
</evidence>
<evidence type="ECO:0000256" key="6">
    <source>
        <dbReference type="ARBA" id="ARBA00023157"/>
    </source>
</evidence>
<sequence>MSVTPGQASPDFTRRSDDGRTVSLAQLRGRWVVLYFYPRASSAGCSIEAQRFEAALPEFERLGAQVIGVSTDTEARQAAFRDRCTLSYPLLSDGDHSLSRAYGVLGTLGGLLNMASRVTFLIDPDGAVAWVHRSGNPLTHVSSTLAELERRAASAAGRTGPAVQDAADRAGH</sequence>
<comment type="function">
    <text evidence="1">Thiol-specific peroxidase that catalyzes the reduction of hydrogen peroxide and organic hydroperoxides to water and alcohols, respectively. Plays a role in cell protection against oxidative stress by detoxifying peroxides and as sensor of hydrogen peroxide-mediated signaling events.</text>
</comment>
<comment type="catalytic activity">
    <reaction evidence="10">
        <text>a hydroperoxide + [thioredoxin]-dithiol = an alcohol + [thioredoxin]-disulfide + H2O</text>
        <dbReference type="Rhea" id="RHEA:62620"/>
        <dbReference type="Rhea" id="RHEA-COMP:10698"/>
        <dbReference type="Rhea" id="RHEA-COMP:10700"/>
        <dbReference type="ChEBI" id="CHEBI:15377"/>
        <dbReference type="ChEBI" id="CHEBI:29950"/>
        <dbReference type="ChEBI" id="CHEBI:30879"/>
        <dbReference type="ChEBI" id="CHEBI:35924"/>
        <dbReference type="ChEBI" id="CHEBI:50058"/>
        <dbReference type="EC" id="1.11.1.24"/>
    </reaction>
</comment>
<accession>A0ABQ2FPE1</accession>
<dbReference type="Gene3D" id="3.40.30.10">
    <property type="entry name" value="Glutaredoxin"/>
    <property type="match status" value="1"/>
</dbReference>
<keyword evidence="3" id="KW-0575">Peroxidase</keyword>
<evidence type="ECO:0000256" key="9">
    <source>
        <dbReference type="ARBA" id="ARBA00038489"/>
    </source>
</evidence>
<dbReference type="EC" id="1.11.1.24" evidence="2"/>
<gene>
    <name evidence="13" type="ORF">GCM10010844_35500</name>
</gene>
<evidence type="ECO:0000313" key="14">
    <source>
        <dbReference type="Proteomes" id="UP000604341"/>
    </source>
</evidence>
<keyword evidence="4" id="KW-0049">Antioxidant</keyword>
<name>A0ABQ2FPE1_9DEIO</name>
<keyword evidence="5" id="KW-0560">Oxidoreductase</keyword>
<keyword evidence="7" id="KW-0676">Redox-active center</keyword>
<dbReference type="PANTHER" id="PTHR42801:SF4">
    <property type="entry name" value="AHPC_TSA FAMILY PROTEIN"/>
    <property type="match status" value="1"/>
</dbReference>
<evidence type="ECO:0000256" key="1">
    <source>
        <dbReference type="ARBA" id="ARBA00003330"/>
    </source>
</evidence>
<dbReference type="EMBL" id="BMPE01000016">
    <property type="protein sequence ID" value="GGL13516.1"/>
    <property type="molecule type" value="Genomic_DNA"/>
</dbReference>
<keyword evidence="14" id="KW-1185">Reference proteome</keyword>
<evidence type="ECO:0000313" key="13">
    <source>
        <dbReference type="EMBL" id="GGL13516.1"/>
    </source>
</evidence>
<dbReference type="SUPFAM" id="SSF52833">
    <property type="entry name" value="Thioredoxin-like"/>
    <property type="match status" value="1"/>
</dbReference>
<dbReference type="PROSITE" id="PS51352">
    <property type="entry name" value="THIOREDOXIN_2"/>
    <property type="match status" value="1"/>
</dbReference>
<protein>
    <recommendedName>
        <fullName evidence="2">thioredoxin-dependent peroxiredoxin</fullName>
        <ecNumber evidence="2">1.11.1.24</ecNumber>
    </recommendedName>
    <alternativeName>
        <fullName evidence="8">Thioredoxin peroxidase</fullName>
    </alternativeName>
</protein>
<evidence type="ECO:0000256" key="3">
    <source>
        <dbReference type="ARBA" id="ARBA00022559"/>
    </source>
</evidence>
<dbReference type="InterPro" id="IPR013766">
    <property type="entry name" value="Thioredoxin_domain"/>
</dbReference>
<dbReference type="CDD" id="cd03017">
    <property type="entry name" value="PRX_BCP"/>
    <property type="match status" value="1"/>
</dbReference>
<organism evidence="13 14">
    <name type="scientific">Deinococcus radiotolerans</name>
    <dbReference type="NCBI Taxonomy" id="1309407"/>
    <lineage>
        <taxon>Bacteria</taxon>
        <taxon>Thermotogati</taxon>
        <taxon>Deinococcota</taxon>
        <taxon>Deinococci</taxon>
        <taxon>Deinococcales</taxon>
        <taxon>Deinococcaceae</taxon>
        <taxon>Deinococcus</taxon>
    </lineage>
</organism>
<evidence type="ECO:0000256" key="11">
    <source>
        <dbReference type="SAM" id="MobiDB-lite"/>
    </source>
</evidence>
<evidence type="ECO:0000256" key="4">
    <source>
        <dbReference type="ARBA" id="ARBA00022862"/>
    </source>
</evidence>
<comment type="caution">
    <text evidence="13">The sequence shown here is derived from an EMBL/GenBank/DDBJ whole genome shotgun (WGS) entry which is preliminary data.</text>
</comment>
<dbReference type="Pfam" id="PF00578">
    <property type="entry name" value="AhpC-TSA"/>
    <property type="match status" value="1"/>
</dbReference>
<dbReference type="RefSeq" id="WP_189070309.1">
    <property type="nucleotide sequence ID" value="NZ_BMPE01000016.1"/>
</dbReference>
<dbReference type="InterPro" id="IPR000866">
    <property type="entry name" value="AhpC/TSA"/>
</dbReference>
<dbReference type="InterPro" id="IPR036249">
    <property type="entry name" value="Thioredoxin-like_sf"/>
</dbReference>
<proteinExistence type="inferred from homology"/>
<evidence type="ECO:0000256" key="10">
    <source>
        <dbReference type="ARBA" id="ARBA00049091"/>
    </source>
</evidence>
<evidence type="ECO:0000256" key="8">
    <source>
        <dbReference type="ARBA" id="ARBA00032824"/>
    </source>
</evidence>
<keyword evidence="6" id="KW-1015">Disulfide bond</keyword>
<dbReference type="InterPro" id="IPR050924">
    <property type="entry name" value="Peroxiredoxin_BCP/PrxQ"/>
</dbReference>
<comment type="similarity">
    <text evidence="9">Belongs to the peroxiredoxin family. BCP/PrxQ subfamily.</text>
</comment>
<dbReference type="PANTHER" id="PTHR42801">
    <property type="entry name" value="THIOREDOXIN-DEPENDENT PEROXIDE REDUCTASE"/>
    <property type="match status" value="1"/>
</dbReference>
<feature type="domain" description="Thioredoxin" evidence="12">
    <location>
        <begin position="3"/>
        <end position="157"/>
    </location>
</feature>
<evidence type="ECO:0000259" key="12">
    <source>
        <dbReference type="PROSITE" id="PS51352"/>
    </source>
</evidence>